<dbReference type="EMBL" id="CP155447">
    <property type="protein sequence ID" value="XBH06821.1"/>
    <property type="molecule type" value="Genomic_DNA"/>
</dbReference>
<evidence type="ECO:0000313" key="6">
    <source>
        <dbReference type="EMBL" id="XBH06821.1"/>
    </source>
</evidence>
<dbReference type="Pfam" id="PF00005">
    <property type="entry name" value="ABC_tran"/>
    <property type="match status" value="1"/>
</dbReference>
<evidence type="ECO:0000259" key="5">
    <source>
        <dbReference type="PROSITE" id="PS50893"/>
    </source>
</evidence>
<feature type="domain" description="ABC transporter" evidence="5">
    <location>
        <begin position="7"/>
        <end position="236"/>
    </location>
</feature>
<accession>A0AAU7CNU7</accession>
<dbReference type="PROSITE" id="PS50893">
    <property type="entry name" value="ABC_TRANSPORTER_2"/>
    <property type="match status" value="1"/>
</dbReference>
<dbReference type="GO" id="GO:0016887">
    <property type="term" value="F:ATP hydrolysis activity"/>
    <property type="evidence" value="ECO:0007669"/>
    <property type="project" value="InterPro"/>
</dbReference>
<evidence type="ECO:0000256" key="4">
    <source>
        <dbReference type="ARBA" id="ARBA00022840"/>
    </source>
</evidence>
<evidence type="ECO:0000256" key="1">
    <source>
        <dbReference type="ARBA" id="ARBA00005417"/>
    </source>
</evidence>
<comment type="similarity">
    <text evidence="1">Belongs to the ABC transporter superfamily.</text>
</comment>
<dbReference type="Gene3D" id="3.40.50.300">
    <property type="entry name" value="P-loop containing nucleotide triphosphate hydrolases"/>
    <property type="match status" value="1"/>
</dbReference>
<proteinExistence type="inferred from homology"/>
<dbReference type="RefSeq" id="WP_406699669.1">
    <property type="nucleotide sequence ID" value="NZ_CP155447.1"/>
</dbReference>
<gene>
    <name evidence="6" type="ORF">V5E97_12490</name>
</gene>
<sequence>MSTPLMIEAQGLSKQYGTFLAVRDVTFSIPRGQVVAFLGPNGAGKTTTMRLLTGFVAPTKGTARIAGIDVQADRIEAAQHIGYLPENGPLYPDMTPQSLLDFFGQARGLSGTYLRSRIEAVLAQCSLESVAHKPIGKLSKGYRQRVSMAAAMVHDPEVLIMDEPTSGLDPNQIRGVRTLIRELGKSKTVLVSTHILQEVEPVADRVLFIHDGKIVFDGEPAELRAEGKSLEDQFHRLTAQPV</sequence>
<dbReference type="SMART" id="SM00382">
    <property type="entry name" value="AAA"/>
    <property type="match status" value="1"/>
</dbReference>
<dbReference type="InterPro" id="IPR003593">
    <property type="entry name" value="AAA+_ATPase"/>
</dbReference>
<evidence type="ECO:0000256" key="3">
    <source>
        <dbReference type="ARBA" id="ARBA00022741"/>
    </source>
</evidence>
<keyword evidence="2" id="KW-0813">Transport</keyword>
<dbReference type="AlphaFoldDB" id="A0AAU7CNU7"/>
<dbReference type="SUPFAM" id="SSF52540">
    <property type="entry name" value="P-loop containing nucleoside triphosphate hydrolases"/>
    <property type="match status" value="1"/>
</dbReference>
<dbReference type="GO" id="GO:0005524">
    <property type="term" value="F:ATP binding"/>
    <property type="evidence" value="ECO:0007669"/>
    <property type="project" value="UniProtKB-KW"/>
</dbReference>
<name>A0AAU7CNU7_9BACT</name>
<dbReference type="PANTHER" id="PTHR43335:SF4">
    <property type="entry name" value="ABC TRANSPORTER, ATP-BINDING PROTEIN"/>
    <property type="match status" value="1"/>
</dbReference>
<dbReference type="InterPro" id="IPR003439">
    <property type="entry name" value="ABC_transporter-like_ATP-bd"/>
</dbReference>
<dbReference type="InterPro" id="IPR027417">
    <property type="entry name" value="P-loop_NTPase"/>
</dbReference>
<organism evidence="6">
    <name type="scientific">Singulisphaera sp. Ch08</name>
    <dbReference type="NCBI Taxonomy" id="3120278"/>
    <lineage>
        <taxon>Bacteria</taxon>
        <taxon>Pseudomonadati</taxon>
        <taxon>Planctomycetota</taxon>
        <taxon>Planctomycetia</taxon>
        <taxon>Isosphaerales</taxon>
        <taxon>Isosphaeraceae</taxon>
        <taxon>Singulisphaera</taxon>
    </lineage>
</organism>
<dbReference type="CDD" id="cd03230">
    <property type="entry name" value="ABC_DR_subfamily_A"/>
    <property type="match status" value="1"/>
</dbReference>
<protein>
    <submittedName>
        <fullName evidence="6">ABC transporter ATP-binding protein</fullName>
    </submittedName>
</protein>
<evidence type="ECO:0000256" key="2">
    <source>
        <dbReference type="ARBA" id="ARBA00022448"/>
    </source>
</evidence>
<dbReference type="PANTHER" id="PTHR43335">
    <property type="entry name" value="ABC TRANSPORTER, ATP-BINDING PROTEIN"/>
    <property type="match status" value="1"/>
</dbReference>
<reference evidence="6" key="1">
    <citation type="submission" date="2024-05" db="EMBL/GenBank/DDBJ databases">
        <title>Planctomycetes of the genus Singulisphaera possess chitinolytic capabilities.</title>
        <authorList>
            <person name="Ivanova A."/>
        </authorList>
    </citation>
    <scope>NUCLEOTIDE SEQUENCE</scope>
    <source>
        <strain evidence="6">Ch08T</strain>
    </source>
</reference>
<keyword evidence="3" id="KW-0547">Nucleotide-binding</keyword>
<keyword evidence="4 6" id="KW-0067">ATP-binding</keyword>